<dbReference type="EMBL" id="JASJOT010000034">
    <property type="protein sequence ID" value="MDJ1497644.1"/>
    <property type="molecule type" value="Genomic_DNA"/>
</dbReference>
<name>A0ABT7CV54_9BACT</name>
<evidence type="ECO:0000313" key="1">
    <source>
        <dbReference type="EMBL" id="MDJ1497644.1"/>
    </source>
</evidence>
<accession>A0ABT7CV54</accession>
<keyword evidence="2" id="KW-1185">Reference proteome</keyword>
<dbReference type="RefSeq" id="WP_314003377.1">
    <property type="nucleotide sequence ID" value="NZ_JASJOT010000034.1"/>
</dbReference>
<protein>
    <submittedName>
        <fullName evidence="1">Uncharacterized protein</fullName>
    </submittedName>
</protein>
<proteinExistence type="predicted"/>
<organism evidence="1 2">
    <name type="scientific">Xanthocytophaga flava</name>
    <dbReference type="NCBI Taxonomy" id="3048013"/>
    <lineage>
        <taxon>Bacteria</taxon>
        <taxon>Pseudomonadati</taxon>
        <taxon>Bacteroidota</taxon>
        <taxon>Cytophagia</taxon>
        <taxon>Cytophagales</taxon>
        <taxon>Rhodocytophagaceae</taxon>
        <taxon>Xanthocytophaga</taxon>
    </lineage>
</organism>
<gene>
    <name evidence="1" type="ORF">QNI19_32190</name>
</gene>
<sequence length="75" mass="8308">MYNDFSLRQRGSSSEAGYSVATTVATRQTGFSRAFTPLKFGVNPITEISDTNDPANMEEYSRIILQATVILKEIT</sequence>
<evidence type="ECO:0000313" key="2">
    <source>
        <dbReference type="Proteomes" id="UP001228581"/>
    </source>
</evidence>
<reference evidence="1 2" key="1">
    <citation type="submission" date="2023-05" db="EMBL/GenBank/DDBJ databases">
        <authorList>
            <person name="Zhang X."/>
        </authorList>
    </citation>
    <scope>NUCLEOTIDE SEQUENCE [LARGE SCALE GENOMIC DNA]</scope>
    <source>
        <strain evidence="1 2">DM2B3-1</strain>
    </source>
</reference>
<comment type="caution">
    <text evidence="1">The sequence shown here is derived from an EMBL/GenBank/DDBJ whole genome shotgun (WGS) entry which is preliminary data.</text>
</comment>
<dbReference type="Proteomes" id="UP001228581">
    <property type="component" value="Unassembled WGS sequence"/>
</dbReference>